<comment type="subcellular location">
    <subcellularLocation>
        <location evidence="1">Cell outer membrane</location>
    </subcellularLocation>
</comment>
<evidence type="ECO:0000256" key="8">
    <source>
        <dbReference type="SAM" id="Coils"/>
    </source>
</evidence>
<evidence type="ECO:0000313" key="10">
    <source>
        <dbReference type="Proteomes" id="UP000235826"/>
    </source>
</evidence>
<dbReference type="PANTHER" id="PTHR30026:SF20">
    <property type="entry name" value="OUTER MEMBRANE PROTEIN TOLC"/>
    <property type="match status" value="1"/>
</dbReference>
<dbReference type="Pfam" id="PF02321">
    <property type="entry name" value="OEP"/>
    <property type="match status" value="2"/>
</dbReference>
<dbReference type="RefSeq" id="WP_102755144.1">
    <property type="nucleotide sequence ID" value="NZ_CP025791.1"/>
</dbReference>
<dbReference type="OrthoDB" id="9811587at2"/>
<dbReference type="EMBL" id="CP025791">
    <property type="protein sequence ID" value="AUP78489.1"/>
    <property type="molecule type" value="Genomic_DNA"/>
</dbReference>
<accession>A0A2K9PN52</accession>
<protein>
    <submittedName>
        <fullName evidence="9">TolC family protein</fullName>
    </submittedName>
</protein>
<evidence type="ECO:0000256" key="6">
    <source>
        <dbReference type="ARBA" id="ARBA00023136"/>
    </source>
</evidence>
<dbReference type="Gene3D" id="1.20.1600.10">
    <property type="entry name" value="Outer membrane efflux proteins (OEP)"/>
    <property type="match status" value="1"/>
</dbReference>
<keyword evidence="5" id="KW-0812">Transmembrane</keyword>
<dbReference type="SUPFAM" id="SSF56954">
    <property type="entry name" value="Outer membrane efflux proteins (OEP)"/>
    <property type="match status" value="1"/>
</dbReference>
<dbReference type="GO" id="GO:0009279">
    <property type="term" value="C:cell outer membrane"/>
    <property type="evidence" value="ECO:0007669"/>
    <property type="project" value="UniProtKB-SubCell"/>
</dbReference>
<organism evidence="9 10">
    <name type="scientific">Flavivirga eckloniae</name>
    <dbReference type="NCBI Taxonomy" id="1803846"/>
    <lineage>
        <taxon>Bacteria</taxon>
        <taxon>Pseudomonadati</taxon>
        <taxon>Bacteroidota</taxon>
        <taxon>Flavobacteriia</taxon>
        <taxon>Flavobacteriales</taxon>
        <taxon>Flavobacteriaceae</taxon>
        <taxon>Flavivirga</taxon>
    </lineage>
</organism>
<dbReference type="GO" id="GO:0015288">
    <property type="term" value="F:porin activity"/>
    <property type="evidence" value="ECO:0007669"/>
    <property type="project" value="TreeGrafter"/>
</dbReference>
<dbReference type="GO" id="GO:0015562">
    <property type="term" value="F:efflux transmembrane transporter activity"/>
    <property type="evidence" value="ECO:0007669"/>
    <property type="project" value="InterPro"/>
</dbReference>
<reference evidence="9 10" key="1">
    <citation type="submission" date="2018-01" db="EMBL/GenBank/DDBJ databases">
        <title>Complete genome sequence of Flavivirga eckloniae ECD14 isolated from seaweed Ecklonia cava.</title>
        <authorList>
            <person name="Lee J.H."/>
            <person name="Baik K.S."/>
            <person name="Seong C.N."/>
        </authorList>
    </citation>
    <scope>NUCLEOTIDE SEQUENCE [LARGE SCALE GENOMIC DNA]</scope>
    <source>
        <strain evidence="9 10">ECD14</strain>
    </source>
</reference>
<comment type="similarity">
    <text evidence="2">Belongs to the outer membrane factor (OMF) (TC 1.B.17) family.</text>
</comment>
<sequence>MSKKIIALIGFLVLTSGIGFSQDAKTILTLNDCIEIALNNNLDLKRSKLNAESSTVNYKQSRANILPNLNANYDLGLNDGRSIDPFTNDIINQQLTFSNAGLNLNATIFNGFRILNTIKQNRFNLQASEMEIEETKQNLVLEVSLRYIQILNSRDAWEISKSRLETTKKQLERLRVRYNEEIGNPAEYTDMQGQYTNDQVGIINAENSFNLAVSELLRLLNLDTHSEKTFESIFGLVSSEKYPFSADLVYNNALENLATFKSKQLRIDAANSGIKVARSNYFPEVSVFSRLNTNYSSLAKTFTETGTVTNETGDFVNIANQEYPVMRNESVFESHKIGYEDQFNNNLSSVIGVSVRVPLFNGFRAKNQVSLQKIALEDTKVELENTKLLFKQSIEQAYNNMEAAYERYQVLLDQVIAFEESFRINEVRFNNGVSNIVEYLTSKNNLDSAKLNLNQTKYEYLLRIKILDYYRGI</sequence>
<dbReference type="Proteomes" id="UP000235826">
    <property type="component" value="Chromosome"/>
</dbReference>
<keyword evidence="10" id="KW-1185">Reference proteome</keyword>
<keyword evidence="7" id="KW-0998">Cell outer membrane</keyword>
<dbReference type="KEGG" id="fek:C1H87_07105"/>
<gene>
    <name evidence="9" type="ORF">C1H87_07105</name>
</gene>
<dbReference type="InterPro" id="IPR051906">
    <property type="entry name" value="TolC-like"/>
</dbReference>
<dbReference type="PANTHER" id="PTHR30026">
    <property type="entry name" value="OUTER MEMBRANE PROTEIN TOLC"/>
    <property type="match status" value="1"/>
</dbReference>
<evidence type="ECO:0000256" key="4">
    <source>
        <dbReference type="ARBA" id="ARBA00022452"/>
    </source>
</evidence>
<evidence type="ECO:0000256" key="3">
    <source>
        <dbReference type="ARBA" id="ARBA00022448"/>
    </source>
</evidence>
<keyword evidence="6" id="KW-0472">Membrane</keyword>
<evidence type="ECO:0000313" key="9">
    <source>
        <dbReference type="EMBL" id="AUP78489.1"/>
    </source>
</evidence>
<keyword evidence="8" id="KW-0175">Coiled coil</keyword>
<evidence type="ECO:0000256" key="1">
    <source>
        <dbReference type="ARBA" id="ARBA00004442"/>
    </source>
</evidence>
<name>A0A2K9PN52_9FLAO</name>
<keyword evidence="4" id="KW-1134">Transmembrane beta strand</keyword>
<dbReference type="GO" id="GO:1990281">
    <property type="term" value="C:efflux pump complex"/>
    <property type="evidence" value="ECO:0007669"/>
    <property type="project" value="TreeGrafter"/>
</dbReference>
<feature type="coiled-coil region" evidence="8">
    <location>
        <begin position="154"/>
        <end position="184"/>
    </location>
</feature>
<evidence type="ECO:0000256" key="2">
    <source>
        <dbReference type="ARBA" id="ARBA00007613"/>
    </source>
</evidence>
<evidence type="ECO:0000256" key="7">
    <source>
        <dbReference type="ARBA" id="ARBA00023237"/>
    </source>
</evidence>
<proteinExistence type="inferred from homology"/>
<dbReference type="AlphaFoldDB" id="A0A2K9PN52"/>
<keyword evidence="3" id="KW-0813">Transport</keyword>
<evidence type="ECO:0000256" key="5">
    <source>
        <dbReference type="ARBA" id="ARBA00022692"/>
    </source>
</evidence>
<dbReference type="InterPro" id="IPR003423">
    <property type="entry name" value="OMP_efflux"/>
</dbReference>